<sequence length="284" mass="30177">MGSSPATVAKGRPGSCSAAAPAMQTLAGFSEDHMACCGQTFEDLWPGLGRGQGIPVAILGPICVPCFVIGRWAVLAPPAATAFYSVLLQMRSMFPKLRRAIRNYVPTSERCSTKLWLLLVLPLVFLQLCALAGSGKGQPSLMWAARALALVPWCTHEPMHTRGTLSSKLCVSGEADSGSTGCFLLGARSLNSLLSCLSALQETKVPVPCGCPALPVCLSARGQLQVWLSIAGIPTTCWPPGCPVGELSQKGPFGAEVERRQTVLKNHPYYPKRNISVEGFPLQL</sequence>
<dbReference type="Proteomes" id="UP000664940">
    <property type="component" value="Unassembled WGS sequence"/>
</dbReference>
<gene>
    <name evidence="2" type="ORF">HJG60_011983</name>
</gene>
<feature type="transmembrane region" description="Helical" evidence="1">
    <location>
        <begin position="115"/>
        <end position="133"/>
    </location>
</feature>
<dbReference type="EMBL" id="JABVXQ010000008">
    <property type="protein sequence ID" value="KAF6094919.1"/>
    <property type="molecule type" value="Genomic_DNA"/>
</dbReference>
<dbReference type="AlphaFoldDB" id="A0A833ZLT3"/>
<keyword evidence="1" id="KW-1133">Transmembrane helix</keyword>
<keyword evidence="1" id="KW-0812">Transmembrane</keyword>
<protein>
    <submittedName>
        <fullName evidence="2">Uncharacterized protein</fullName>
    </submittedName>
</protein>
<name>A0A833ZLT3_9CHIR</name>
<evidence type="ECO:0000256" key="1">
    <source>
        <dbReference type="SAM" id="Phobius"/>
    </source>
</evidence>
<comment type="caution">
    <text evidence="2">The sequence shown here is derived from an EMBL/GenBank/DDBJ whole genome shotgun (WGS) entry which is preliminary data.</text>
</comment>
<reference evidence="2 3" key="1">
    <citation type="journal article" date="2020" name="Nature">
        <title>Six reference-quality genomes reveal evolution of bat adaptations.</title>
        <authorList>
            <person name="Jebb D."/>
            <person name="Huang Z."/>
            <person name="Pippel M."/>
            <person name="Hughes G.M."/>
            <person name="Lavrichenko K."/>
            <person name="Devanna P."/>
            <person name="Winkler S."/>
            <person name="Jermiin L.S."/>
            <person name="Skirmuntt E.C."/>
            <person name="Katzourakis A."/>
            <person name="Burkitt-Gray L."/>
            <person name="Ray D.A."/>
            <person name="Sullivan K.A.M."/>
            <person name="Roscito J.G."/>
            <person name="Kirilenko B.M."/>
            <person name="Davalos L.M."/>
            <person name="Corthals A.P."/>
            <person name="Power M.L."/>
            <person name="Jones G."/>
            <person name="Ransome R.D."/>
            <person name="Dechmann D.K.N."/>
            <person name="Locatelli A.G."/>
            <person name="Puechmaille S.J."/>
            <person name="Fedrigo O."/>
            <person name="Jarvis E.D."/>
            <person name="Hiller M."/>
            <person name="Vernes S.C."/>
            <person name="Myers E.W."/>
            <person name="Teeling E.C."/>
        </authorList>
    </citation>
    <scope>NUCLEOTIDE SEQUENCE [LARGE SCALE GENOMIC DNA]</scope>
    <source>
        <strain evidence="2">Bat1K_MPI-CBG_1</strain>
    </source>
</reference>
<keyword evidence="1" id="KW-0472">Membrane</keyword>
<accession>A0A833ZLT3</accession>
<proteinExistence type="predicted"/>
<organism evidence="2 3">
    <name type="scientific">Phyllostomus discolor</name>
    <name type="common">pale spear-nosed bat</name>
    <dbReference type="NCBI Taxonomy" id="89673"/>
    <lineage>
        <taxon>Eukaryota</taxon>
        <taxon>Metazoa</taxon>
        <taxon>Chordata</taxon>
        <taxon>Craniata</taxon>
        <taxon>Vertebrata</taxon>
        <taxon>Euteleostomi</taxon>
        <taxon>Mammalia</taxon>
        <taxon>Eutheria</taxon>
        <taxon>Laurasiatheria</taxon>
        <taxon>Chiroptera</taxon>
        <taxon>Yangochiroptera</taxon>
        <taxon>Phyllostomidae</taxon>
        <taxon>Phyllostominae</taxon>
        <taxon>Phyllostomus</taxon>
    </lineage>
</organism>
<evidence type="ECO:0000313" key="2">
    <source>
        <dbReference type="EMBL" id="KAF6094919.1"/>
    </source>
</evidence>
<evidence type="ECO:0000313" key="3">
    <source>
        <dbReference type="Proteomes" id="UP000664940"/>
    </source>
</evidence>